<dbReference type="GO" id="GO:0006260">
    <property type="term" value="P:DNA replication"/>
    <property type="evidence" value="ECO:0007669"/>
    <property type="project" value="UniProtKB-KW"/>
</dbReference>
<keyword evidence="6" id="KW-1185">Reference proteome</keyword>
<feature type="domain" description="J" evidence="4">
    <location>
        <begin position="4"/>
        <end position="69"/>
    </location>
</feature>
<evidence type="ECO:0000256" key="2">
    <source>
        <dbReference type="ARBA" id="ARBA00023186"/>
    </source>
</evidence>
<dbReference type="InterPro" id="IPR036869">
    <property type="entry name" value="J_dom_sf"/>
</dbReference>
<feature type="region of interest" description="Disordered" evidence="3">
    <location>
        <begin position="67"/>
        <end position="89"/>
    </location>
</feature>
<evidence type="ECO:0000256" key="1">
    <source>
        <dbReference type="ARBA" id="ARBA00022705"/>
    </source>
</evidence>
<name>A0A1G9KJ85_9FIRM</name>
<gene>
    <name evidence="5" type="ORF">SAMN04488502_10148</name>
</gene>
<accession>A0A1G9KJ85</accession>
<sequence>MDLNPYAILGVSKDAGEEEIKKAYRKLAKKYHPDVNRNNPAAEQKFKEAGEAYRILSDKQARRSCDAAAQQTAAAQRTRRQSAGEPAGSAFDIANMAQGMQSNFERYFGFDPRTGKVTREEKLNVPKKKNPLDTTAVFESFFSDFKK</sequence>
<keyword evidence="1" id="KW-0235">DNA replication</keyword>
<protein>
    <submittedName>
        <fullName evidence="5">Molecular chaperone DnaJ</fullName>
    </submittedName>
</protein>
<dbReference type="OrthoDB" id="9779889at2"/>
<dbReference type="GO" id="GO:0051787">
    <property type="term" value="F:misfolded protein binding"/>
    <property type="evidence" value="ECO:0007669"/>
    <property type="project" value="TreeGrafter"/>
</dbReference>
<dbReference type="AlphaFoldDB" id="A0A1G9KJ85"/>
<dbReference type="InterPro" id="IPR051948">
    <property type="entry name" value="Hsp70_co-chaperone_J-domain"/>
</dbReference>
<evidence type="ECO:0000313" key="5">
    <source>
        <dbReference type="EMBL" id="SDL49515.1"/>
    </source>
</evidence>
<dbReference type="PANTHER" id="PTHR44360">
    <property type="entry name" value="DNAJ HOMOLOG SUBFAMILY B MEMBER 9"/>
    <property type="match status" value="1"/>
</dbReference>
<dbReference type="Gene3D" id="1.10.287.110">
    <property type="entry name" value="DnaJ domain"/>
    <property type="match status" value="1"/>
</dbReference>
<reference evidence="5 6" key="1">
    <citation type="submission" date="2016-10" db="EMBL/GenBank/DDBJ databases">
        <authorList>
            <person name="de Groot N.N."/>
        </authorList>
    </citation>
    <scope>NUCLEOTIDE SEQUENCE [LARGE SCALE GENOMIC DNA]</scope>
    <source>
        <strain evidence="5 6">DSM 1736</strain>
    </source>
</reference>
<dbReference type="CDD" id="cd06257">
    <property type="entry name" value="DnaJ"/>
    <property type="match status" value="1"/>
</dbReference>
<dbReference type="InterPro" id="IPR001623">
    <property type="entry name" value="DnaJ_domain"/>
</dbReference>
<dbReference type="Proteomes" id="UP000214880">
    <property type="component" value="Unassembled WGS sequence"/>
</dbReference>
<dbReference type="RefSeq" id="WP_092067119.1">
    <property type="nucleotide sequence ID" value="NZ_FNHB01000001.1"/>
</dbReference>
<feature type="compositionally biased region" description="Low complexity" evidence="3">
    <location>
        <begin position="67"/>
        <end position="76"/>
    </location>
</feature>
<dbReference type="STRING" id="146817.SAMN04488502_10148"/>
<dbReference type="SMART" id="SM00271">
    <property type="entry name" value="DnaJ"/>
    <property type="match status" value="1"/>
</dbReference>
<dbReference type="GO" id="GO:0051087">
    <property type="term" value="F:protein-folding chaperone binding"/>
    <property type="evidence" value="ECO:0007669"/>
    <property type="project" value="TreeGrafter"/>
</dbReference>
<proteinExistence type="predicted"/>
<evidence type="ECO:0000256" key="3">
    <source>
        <dbReference type="SAM" id="MobiDB-lite"/>
    </source>
</evidence>
<evidence type="ECO:0000259" key="4">
    <source>
        <dbReference type="PROSITE" id="PS50076"/>
    </source>
</evidence>
<dbReference type="PRINTS" id="PR00625">
    <property type="entry name" value="JDOMAIN"/>
</dbReference>
<dbReference type="EMBL" id="FNHB01000001">
    <property type="protein sequence ID" value="SDL49515.1"/>
    <property type="molecule type" value="Genomic_DNA"/>
</dbReference>
<evidence type="ECO:0000313" key="6">
    <source>
        <dbReference type="Proteomes" id="UP000214880"/>
    </source>
</evidence>
<dbReference type="PROSITE" id="PS50076">
    <property type="entry name" value="DNAJ_2"/>
    <property type="match status" value="1"/>
</dbReference>
<keyword evidence="2" id="KW-0143">Chaperone</keyword>
<dbReference type="PANTHER" id="PTHR44360:SF1">
    <property type="entry name" value="DNAJ HOMOLOG SUBFAMILY B MEMBER 9"/>
    <property type="match status" value="1"/>
</dbReference>
<dbReference type="GO" id="GO:0036503">
    <property type="term" value="P:ERAD pathway"/>
    <property type="evidence" value="ECO:0007669"/>
    <property type="project" value="TreeGrafter"/>
</dbReference>
<organism evidence="5 6">
    <name type="scientific">Dendrosporobacter quercicolus</name>
    <dbReference type="NCBI Taxonomy" id="146817"/>
    <lineage>
        <taxon>Bacteria</taxon>
        <taxon>Bacillati</taxon>
        <taxon>Bacillota</taxon>
        <taxon>Negativicutes</taxon>
        <taxon>Selenomonadales</taxon>
        <taxon>Sporomusaceae</taxon>
        <taxon>Dendrosporobacter</taxon>
    </lineage>
</organism>
<dbReference type="SUPFAM" id="SSF46565">
    <property type="entry name" value="Chaperone J-domain"/>
    <property type="match status" value="1"/>
</dbReference>
<dbReference type="Pfam" id="PF00226">
    <property type="entry name" value="DnaJ"/>
    <property type="match status" value="1"/>
</dbReference>